<proteinExistence type="predicted"/>
<evidence type="ECO:0000313" key="3">
    <source>
        <dbReference type="Proteomes" id="UP000229336"/>
    </source>
</evidence>
<accession>A0A2M7TU76</accession>
<comment type="caution">
    <text evidence="2">The sequence shown here is derived from an EMBL/GenBank/DDBJ whole genome shotgun (WGS) entry which is preliminary data.</text>
</comment>
<feature type="compositionally biased region" description="Basic and acidic residues" evidence="1">
    <location>
        <begin position="1"/>
        <end position="23"/>
    </location>
</feature>
<feature type="region of interest" description="Disordered" evidence="1">
    <location>
        <begin position="1"/>
        <end position="35"/>
    </location>
</feature>
<evidence type="ECO:0000256" key="1">
    <source>
        <dbReference type="SAM" id="MobiDB-lite"/>
    </source>
</evidence>
<protein>
    <submittedName>
        <fullName evidence="2">Uncharacterized protein</fullName>
    </submittedName>
</protein>
<dbReference type="EMBL" id="PFNX01000008">
    <property type="protein sequence ID" value="PIZ61376.1"/>
    <property type="molecule type" value="Genomic_DNA"/>
</dbReference>
<organism evidence="2 3">
    <name type="scientific">Candidatus Shapirobacteria bacterium CG_4_10_14_0_2_um_filter_40_12</name>
    <dbReference type="NCBI Taxonomy" id="1974871"/>
    <lineage>
        <taxon>Bacteria</taxon>
        <taxon>Candidatus Shapironibacteriota</taxon>
    </lineage>
</organism>
<dbReference type="Proteomes" id="UP000229336">
    <property type="component" value="Unassembled WGS sequence"/>
</dbReference>
<evidence type="ECO:0000313" key="2">
    <source>
        <dbReference type="EMBL" id="PIZ61376.1"/>
    </source>
</evidence>
<gene>
    <name evidence="2" type="ORF">COY20_00375</name>
</gene>
<name>A0A2M7TU76_9BACT</name>
<sequence>MSDKEPFSFLRQIDRQKDFHPTPDKPTPSDLTNDETDDVAAVIAGTKPAALIPERLTTPLVDFARGKGFSVRKIQDLIGNNRLAIGLPENVDQIVMLVNNAREHGVSPLYHKLLGKALGYPDEAIKKFNG</sequence>
<reference evidence="3" key="1">
    <citation type="submission" date="2017-09" db="EMBL/GenBank/DDBJ databases">
        <title>Depth-based differentiation of microbial function through sediment-hosted aquifers and enrichment of novel symbionts in the deep terrestrial subsurface.</title>
        <authorList>
            <person name="Probst A.J."/>
            <person name="Ladd B."/>
            <person name="Jarett J.K."/>
            <person name="Geller-Mcgrath D.E."/>
            <person name="Sieber C.M.K."/>
            <person name="Emerson J.B."/>
            <person name="Anantharaman K."/>
            <person name="Thomas B.C."/>
            <person name="Malmstrom R."/>
            <person name="Stieglmeier M."/>
            <person name="Klingl A."/>
            <person name="Woyke T."/>
            <person name="Ryan C.M."/>
            <person name="Banfield J.F."/>
        </authorList>
    </citation>
    <scope>NUCLEOTIDE SEQUENCE [LARGE SCALE GENOMIC DNA]</scope>
</reference>
<dbReference type="AlphaFoldDB" id="A0A2M7TU76"/>